<evidence type="ECO:0000313" key="3">
    <source>
        <dbReference type="Proteomes" id="UP001141806"/>
    </source>
</evidence>
<reference evidence="2" key="1">
    <citation type="journal article" date="2023" name="Plant J.">
        <title>The genome of the king protea, Protea cynaroides.</title>
        <authorList>
            <person name="Chang J."/>
            <person name="Duong T.A."/>
            <person name="Schoeman C."/>
            <person name="Ma X."/>
            <person name="Roodt D."/>
            <person name="Barker N."/>
            <person name="Li Z."/>
            <person name="Van de Peer Y."/>
            <person name="Mizrachi E."/>
        </authorList>
    </citation>
    <scope>NUCLEOTIDE SEQUENCE</scope>
    <source>
        <tissue evidence="2">Young leaves</tissue>
    </source>
</reference>
<dbReference type="EMBL" id="JAMYWD010000002">
    <property type="protein sequence ID" value="KAJ4978534.1"/>
    <property type="molecule type" value="Genomic_DNA"/>
</dbReference>
<dbReference type="AlphaFoldDB" id="A0A9Q0KYB1"/>
<feature type="region of interest" description="Disordered" evidence="1">
    <location>
        <begin position="22"/>
        <end position="47"/>
    </location>
</feature>
<keyword evidence="3" id="KW-1185">Reference proteome</keyword>
<comment type="caution">
    <text evidence="2">The sequence shown here is derived from an EMBL/GenBank/DDBJ whole genome shotgun (WGS) entry which is preliminary data.</text>
</comment>
<accession>A0A9Q0KYB1</accession>
<evidence type="ECO:0000256" key="1">
    <source>
        <dbReference type="SAM" id="MobiDB-lite"/>
    </source>
</evidence>
<sequence>MNYRCFEPTSTGSVADQQLQRCGDGSVSNTRFGGQEEGYSERGDPSKQLRSMTVVLSSSAGNSTSNAGLASTGSLISSTIKDLVFGRWRSYGVLRSHLEFLLDQNQGCSIYGMMTCVGDGGYGGANIGYSGPTEAYGNQTPYAGYVSGPPSAPRSLWTNQAPYGYGCGDYGANAGYGTIALWNAASVGDNAASTRGCLELASGVMAVLRPIILVNTKEPGEKVIRVGTTSQFVPPTDGLGRIVCPTGLRPTTTMDLLGYRDRRSSSSSNLEV</sequence>
<feature type="compositionally biased region" description="Polar residues" evidence="1">
    <location>
        <begin position="22"/>
        <end position="32"/>
    </location>
</feature>
<organism evidence="2 3">
    <name type="scientific">Protea cynaroides</name>
    <dbReference type="NCBI Taxonomy" id="273540"/>
    <lineage>
        <taxon>Eukaryota</taxon>
        <taxon>Viridiplantae</taxon>
        <taxon>Streptophyta</taxon>
        <taxon>Embryophyta</taxon>
        <taxon>Tracheophyta</taxon>
        <taxon>Spermatophyta</taxon>
        <taxon>Magnoliopsida</taxon>
        <taxon>Proteales</taxon>
        <taxon>Proteaceae</taxon>
        <taxon>Protea</taxon>
    </lineage>
</organism>
<proteinExistence type="predicted"/>
<evidence type="ECO:0000313" key="2">
    <source>
        <dbReference type="EMBL" id="KAJ4978534.1"/>
    </source>
</evidence>
<protein>
    <submittedName>
        <fullName evidence="2">Uncharacterized protein</fullName>
    </submittedName>
</protein>
<gene>
    <name evidence="2" type="ORF">NE237_009314</name>
</gene>
<name>A0A9Q0KYB1_9MAGN</name>
<dbReference type="Proteomes" id="UP001141806">
    <property type="component" value="Unassembled WGS sequence"/>
</dbReference>